<evidence type="ECO:0000313" key="2">
    <source>
        <dbReference type="EMBL" id="OGF33379.1"/>
    </source>
</evidence>
<comment type="caution">
    <text evidence="2">The sequence shown here is derived from an EMBL/GenBank/DDBJ whole genome shotgun (WGS) entry which is preliminary data.</text>
</comment>
<dbReference type="Proteomes" id="UP000179001">
    <property type="component" value="Unassembled WGS sequence"/>
</dbReference>
<evidence type="ECO:0000259" key="1">
    <source>
        <dbReference type="Pfam" id="PF05239"/>
    </source>
</evidence>
<name>A0A1F5T393_9BACT</name>
<dbReference type="Gene3D" id="2.30.30.240">
    <property type="entry name" value="PRC-barrel domain"/>
    <property type="match status" value="1"/>
</dbReference>
<dbReference type="EMBL" id="MFGJ01000001">
    <property type="protein sequence ID" value="OGF33379.1"/>
    <property type="molecule type" value="Genomic_DNA"/>
</dbReference>
<reference evidence="2 3" key="1">
    <citation type="journal article" date="2016" name="Nat. Commun.">
        <title>Thousands of microbial genomes shed light on interconnected biogeochemical processes in an aquifer system.</title>
        <authorList>
            <person name="Anantharaman K."/>
            <person name="Brown C.T."/>
            <person name="Hug L.A."/>
            <person name="Sharon I."/>
            <person name="Castelle C.J."/>
            <person name="Probst A.J."/>
            <person name="Thomas B.C."/>
            <person name="Singh A."/>
            <person name="Wilkins M.J."/>
            <person name="Karaoz U."/>
            <person name="Brodie E.L."/>
            <person name="Williams K.H."/>
            <person name="Hubbard S.S."/>
            <person name="Banfield J.F."/>
        </authorList>
    </citation>
    <scope>NUCLEOTIDE SEQUENCE [LARGE SCALE GENOMIC DNA]</scope>
</reference>
<organism evidence="2 3">
    <name type="scientific">Candidatus Falkowbacteria bacterium RIFOXYC2_FULL_36_12</name>
    <dbReference type="NCBI Taxonomy" id="1798002"/>
    <lineage>
        <taxon>Bacteria</taxon>
        <taxon>Candidatus Falkowiibacteriota</taxon>
    </lineage>
</organism>
<dbReference type="InterPro" id="IPR011033">
    <property type="entry name" value="PRC_barrel-like_sf"/>
</dbReference>
<sequence>MKIKYTKIKGLPVVCQKSKTRVGKLYNLEVDTDSLKIISLIVGQSWFGPRVYVSIDQVIAIKEDQIEINDAFIKEAEINSAESIKQLNNSIPVIEKSIE</sequence>
<dbReference type="InterPro" id="IPR027275">
    <property type="entry name" value="PRC-brl_dom"/>
</dbReference>
<evidence type="ECO:0000313" key="3">
    <source>
        <dbReference type="Proteomes" id="UP000179001"/>
    </source>
</evidence>
<dbReference type="Pfam" id="PF05239">
    <property type="entry name" value="PRC"/>
    <property type="match status" value="1"/>
</dbReference>
<dbReference type="AlphaFoldDB" id="A0A1F5T393"/>
<gene>
    <name evidence="2" type="ORF">A2478_01610</name>
</gene>
<protein>
    <recommendedName>
        <fullName evidence="1">PRC-barrel domain-containing protein</fullName>
    </recommendedName>
</protein>
<dbReference type="STRING" id="1798002.A2478_01610"/>
<dbReference type="SUPFAM" id="SSF50346">
    <property type="entry name" value="PRC-barrel domain"/>
    <property type="match status" value="1"/>
</dbReference>
<feature type="domain" description="PRC-barrel" evidence="1">
    <location>
        <begin position="3"/>
        <end position="69"/>
    </location>
</feature>
<accession>A0A1F5T393</accession>
<proteinExistence type="predicted"/>